<keyword evidence="3" id="KW-0732">Signal</keyword>
<organism evidence="5 6">
    <name type="scientific">Pristionchus mayeri</name>
    <dbReference type="NCBI Taxonomy" id="1317129"/>
    <lineage>
        <taxon>Eukaryota</taxon>
        <taxon>Metazoa</taxon>
        <taxon>Ecdysozoa</taxon>
        <taxon>Nematoda</taxon>
        <taxon>Chromadorea</taxon>
        <taxon>Rhabditida</taxon>
        <taxon>Rhabditina</taxon>
        <taxon>Diplogasteromorpha</taxon>
        <taxon>Diplogasteroidea</taxon>
        <taxon>Neodiplogasteridae</taxon>
        <taxon>Pristionchus</taxon>
    </lineage>
</organism>
<evidence type="ECO:0000259" key="4">
    <source>
        <dbReference type="Pfam" id="PF11938"/>
    </source>
</evidence>
<keyword evidence="6" id="KW-1185">Reference proteome</keyword>
<comment type="caution">
    <text evidence="5">The sequence shown here is derived from an EMBL/GenBank/DDBJ whole genome shotgun (WGS) entry which is preliminary data.</text>
</comment>
<name>A0AAN4ZQ33_9BILA</name>
<dbReference type="EMBL" id="BTRK01000003">
    <property type="protein sequence ID" value="GMR43001.1"/>
    <property type="molecule type" value="Genomic_DNA"/>
</dbReference>
<evidence type="ECO:0000256" key="2">
    <source>
        <dbReference type="SAM" id="MobiDB-lite"/>
    </source>
</evidence>
<dbReference type="PANTHER" id="PTHR13341">
    <property type="entry name" value="MIR-INTERACTING SAPOSIN-LIKE PROTEIN"/>
    <property type="match status" value="1"/>
</dbReference>
<evidence type="ECO:0000313" key="5">
    <source>
        <dbReference type="EMBL" id="GMR43001.1"/>
    </source>
</evidence>
<evidence type="ECO:0000313" key="6">
    <source>
        <dbReference type="Proteomes" id="UP001328107"/>
    </source>
</evidence>
<feature type="region of interest" description="Disordered" evidence="2">
    <location>
        <begin position="166"/>
        <end position="192"/>
    </location>
</feature>
<dbReference type="Pfam" id="PF11938">
    <property type="entry name" value="DUF3456"/>
    <property type="match status" value="1"/>
</dbReference>
<protein>
    <recommendedName>
        <fullName evidence="4">DUF3456 domain-containing protein</fullName>
    </recommendedName>
</protein>
<dbReference type="InterPro" id="IPR021852">
    <property type="entry name" value="DUF3456"/>
</dbReference>
<dbReference type="Proteomes" id="UP001328107">
    <property type="component" value="Unassembled WGS sequence"/>
</dbReference>
<feature type="non-terminal residue" evidence="5">
    <location>
        <position position="192"/>
    </location>
</feature>
<gene>
    <name evidence="5" type="ORF">PMAYCL1PPCAC_13196</name>
</gene>
<evidence type="ECO:0000256" key="1">
    <source>
        <dbReference type="ARBA" id="ARBA00007285"/>
    </source>
</evidence>
<dbReference type="InterPro" id="IPR042415">
    <property type="entry name" value="CNPY"/>
</dbReference>
<accession>A0AAN4ZQ33</accession>
<dbReference type="PANTHER" id="PTHR13341:SF2">
    <property type="entry name" value="PROTEIN SEELE"/>
    <property type="match status" value="1"/>
</dbReference>
<feature type="signal peptide" evidence="3">
    <location>
        <begin position="1"/>
        <end position="18"/>
    </location>
</feature>
<feature type="compositionally biased region" description="Basic and acidic residues" evidence="2">
    <location>
        <begin position="182"/>
        <end position="192"/>
    </location>
</feature>
<sequence>MRLLLSVVLSLLAGVGWAASSASLECGACMLVVTEVEKGVKAVDPKKTIDSGSFRVNPKGEQVGLQKVPFARSNGHIVELLEKACDRTTDYRHVVNKLTGKMVYVNKDSTWLTGDSSLGMQSKLHGACNDFIDDRGDELEKFFVKEREDPTRELCLKMLAVCTSVDVSPLPPMEPEEEKKEEEEGKEEKEND</sequence>
<proteinExistence type="inferred from homology"/>
<dbReference type="AlphaFoldDB" id="A0AAN4ZQ33"/>
<reference evidence="6" key="1">
    <citation type="submission" date="2022-10" db="EMBL/GenBank/DDBJ databases">
        <title>Genome assembly of Pristionchus species.</title>
        <authorList>
            <person name="Yoshida K."/>
            <person name="Sommer R.J."/>
        </authorList>
    </citation>
    <scope>NUCLEOTIDE SEQUENCE [LARGE SCALE GENOMIC DNA]</scope>
    <source>
        <strain evidence="6">RS5460</strain>
    </source>
</reference>
<evidence type="ECO:0000256" key="3">
    <source>
        <dbReference type="SAM" id="SignalP"/>
    </source>
</evidence>
<feature type="domain" description="DUF3456" evidence="4">
    <location>
        <begin position="25"/>
        <end position="158"/>
    </location>
</feature>
<feature type="chain" id="PRO_5042964055" description="DUF3456 domain-containing protein" evidence="3">
    <location>
        <begin position="19"/>
        <end position="192"/>
    </location>
</feature>
<comment type="similarity">
    <text evidence="1">Belongs to the canopy family.</text>
</comment>
<dbReference type="GO" id="GO:0005783">
    <property type="term" value="C:endoplasmic reticulum"/>
    <property type="evidence" value="ECO:0007669"/>
    <property type="project" value="TreeGrafter"/>
</dbReference>